<sequence>MSSTTTPIHESSIATDVTSLPPSSYVLQPGQLGRRPNFTRDEIITLSTQVHQNSAILKNRSHDIHTQEEKCKLWDRIAHIINQVGGYDRTGQELRRKWFNIVYDRKRQRRSKADFDLPASDLENRTKSPTAENENSYTSISSISKNPSKVAPNTNYKTQKQPSVTPVIKVESFIDNIDDDLLILTSDDDDEEEQHENDHSDFDIFKEYIESTTMNNKTKGETNTRTRLFNGSPSSLLESATTAPSSINIEYALDRLIRIEEERLLVEKERIAIEKQRLNIETKRLKLKEIKFKHEILQQQKATTSVTNKKFKYN</sequence>
<feature type="region of interest" description="Disordered" evidence="1">
    <location>
        <begin position="114"/>
        <end position="162"/>
    </location>
</feature>
<evidence type="ECO:0000256" key="1">
    <source>
        <dbReference type="SAM" id="MobiDB-lite"/>
    </source>
</evidence>
<evidence type="ECO:0000313" key="5">
    <source>
        <dbReference type="EMBL" id="CAF3771756.1"/>
    </source>
</evidence>
<dbReference type="EMBL" id="CAJOBC010003198">
    <property type="protein sequence ID" value="CAF3771756.1"/>
    <property type="molecule type" value="Genomic_DNA"/>
</dbReference>
<dbReference type="AlphaFoldDB" id="A0A814GT65"/>
<dbReference type="InterPro" id="IPR028002">
    <property type="entry name" value="Myb_DNA-bind_5"/>
</dbReference>
<evidence type="ECO:0000313" key="6">
    <source>
        <dbReference type="EMBL" id="CAF3997884.1"/>
    </source>
</evidence>
<dbReference type="EMBL" id="CAJNOQ010003198">
    <property type="protein sequence ID" value="CAF1000312.1"/>
    <property type="molecule type" value="Genomic_DNA"/>
</dbReference>
<feature type="domain" description="Myb/SANT-like DNA-binding" evidence="2">
    <location>
        <begin position="34"/>
        <end position="108"/>
    </location>
</feature>
<accession>A0A814GT65</accession>
<protein>
    <recommendedName>
        <fullName evidence="2">Myb/SANT-like DNA-binding domain-containing protein</fullName>
    </recommendedName>
</protein>
<dbReference type="Proteomes" id="UP000682733">
    <property type="component" value="Unassembled WGS sequence"/>
</dbReference>
<feature type="compositionally biased region" description="Polar residues" evidence="1">
    <location>
        <begin position="127"/>
        <end position="162"/>
    </location>
</feature>
<dbReference type="EMBL" id="CAJNOK010013556">
    <property type="protein sequence ID" value="CAF1186844.1"/>
    <property type="molecule type" value="Genomic_DNA"/>
</dbReference>
<comment type="caution">
    <text evidence="3">The sequence shown here is derived from an EMBL/GenBank/DDBJ whole genome shotgun (WGS) entry which is preliminary data.</text>
</comment>
<dbReference type="Pfam" id="PF13873">
    <property type="entry name" value="Myb_DNA-bind_5"/>
    <property type="match status" value="1"/>
</dbReference>
<dbReference type="Proteomes" id="UP000677228">
    <property type="component" value="Unassembled WGS sequence"/>
</dbReference>
<proteinExistence type="predicted"/>
<evidence type="ECO:0000313" key="3">
    <source>
        <dbReference type="EMBL" id="CAF1000312.1"/>
    </source>
</evidence>
<organism evidence="3 7">
    <name type="scientific">Didymodactylos carnosus</name>
    <dbReference type="NCBI Taxonomy" id="1234261"/>
    <lineage>
        <taxon>Eukaryota</taxon>
        <taxon>Metazoa</taxon>
        <taxon>Spiralia</taxon>
        <taxon>Gnathifera</taxon>
        <taxon>Rotifera</taxon>
        <taxon>Eurotatoria</taxon>
        <taxon>Bdelloidea</taxon>
        <taxon>Philodinida</taxon>
        <taxon>Philodinidae</taxon>
        <taxon>Didymodactylos</taxon>
    </lineage>
</organism>
<gene>
    <name evidence="3" type="ORF">GPM918_LOCUS13720</name>
    <name evidence="4" type="ORF">OVA965_LOCUS23338</name>
    <name evidence="5" type="ORF">SRO942_LOCUS13720</name>
    <name evidence="6" type="ORF">TMI583_LOCUS24054</name>
</gene>
<evidence type="ECO:0000259" key="2">
    <source>
        <dbReference type="Pfam" id="PF13873"/>
    </source>
</evidence>
<name>A0A814GT65_9BILA</name>
<reference evidence="3" key="1">
    <citation type="submission" date="2021-02" db="EMBL/GenBank/DDBJ databases">
        <authorList>
            <person name="Nowell W R."/>
        </authorList>
    </citation>
    <scope>NUCLEOTIDE SEQUENCE</scope>
</reference>
<dbReference type="Proteomes" id="UP000663829">
    <property type="component" value="Unassembled WGS sequence"/>
</dbReference>
<dbReference type="Proteomes" id="UP000681722">
    <property type="component" value="Unassembled WGS sequence"/>
</dbReference>
<dbReference type="EMBL" id="CAJOBA010035082">
    <property type="protein sequence ID" value="CAF3997884.1"/>
    <property type="molecule type" value="Genomic_DNA"/>
</dbReference>
<evidence type="ECO:0000313" key="7">
    <source>
        <dbReference type="Proteomes" id="UP000663829"/>
    </source>
</evidence>
<keyword evidence="7" id="KW-1185">Reference proteome</keyword>
<evidence type="ECO:0000313" key="4">
    <source>
        <dbReference type="EMBL" id="CAF1186844.1"/>
    </source>
</evidence>